<reference evidence="3 4" key="1">
    <citation type="submission" date="2018-08" db="EMBL/GenBank/DDBJ databases">
        <title>Genomic Encyclopedia of Type Strains, Phase IV (KMG-IV): sequencing the most valuable type-strain genomes for metagenomic binning, comparative biology and taxonomic classification.</title>
        <authorList>
            <person name="Goeker M."/>
        </authorList>
    </citation>
    <scope>NUCLEOTIDE SEQUENCE [LARGE SCALE GENOMIC DNA]</scope>
    <source>
        <strain evidence="3 4">DSM 23923</strain>
    </source>
</reference>
<organism evidence="3 4">
    <name type="scientific">Pelolinea submarina</name>
    <dbReference type="NCBI Taxonomy" id="913107"/>
    <lineage>
        <taxon>Bacteria</taxon>
        <taxon>Bacillati</taxon>
        <taxon>Chloroflexota</taxon>
        <taxon>Anaerolineae</taxon>
        <taxon>Anaerolineales</taxon>
        <taxon>Anaerolineaceae</taxon>
        <taxon>Pelolinea</taxon>
    </lineage>
</organism>
<evidence type="ECO:0008006" key="5">
    <source>
        <dbReference type="Google" id="ProtNLM"/>
    </source>
</evidence>
<evidence type="ECO:0000313" key="3">
    <source>
        <dbReference type="EMBL" id="REG07000.1"/>
    </source>
</evidence>
<comment type="caution">
    <text evidence="3">The sequence shown here is derived from an EMBL/GenBank/DDBJ whole genome shotgun (WGS) entry which is preliminary data.</text>
</comment>
<dbReference type="Pfam" id="PF04016">
    <property type="entry name" value="DUF364"/>
    <property type="match status" value="1"/>
</dbReference>
<protein>
    <recommendedName>
        <fullName evidence="5">Heavy-metal chelation protein</fullName>
    </recommendedName>
</protein>
<accession>A0A3E0A7T1</accession>
<dbReference type="Gene3D" id="3.40.50.11590">
    <property type="match status" value="1"/>
</dbReference>
<dbReference type="AlphaFoldDB" id="A0A3E0A7T1"/>
<dbReference type="SUPFAM" id="SSF159713">
    <property type="entry name" value="Dhaf3308-like"/>
    <property type="match status" value="1"/>
</dbReference>
<proteinExistence type="predicted"/>
<keyword evidence="4" id="KW-1185">Reference proteome</keyword>
<dbReference type="Pfam" id="PF13938">
    <property type="entry name" value="DUF4213"/>
    <property type="match status" value="1"/>
</dbReference>
<gene>
    <name evidence="3" type="ORF">DFR64_2202</name>
</gene>
<dbReference type="InterPro" id="IPR007161">
    <property type="entry name" value="DUF364"/>
</dbReference>
<dbReference type="RefSeq" id="WP_116225481.1">
    <property type="nucleotide sequence ID" value="NZ_AP018437.1"/>
</dbReference>
<dbReference type="Proteomes" id="UP000256388">
    <property type="component" value="Unassembled WGS sequence"/>
</dbReference>
<dbReference type="OrthoDB" id="9806942at2"/>
<name>A0A3E0A7T1_9CHLR</name>
<dbReference type="InterPro" id="IPR025251">
    <property type="entry name" value="DUF4213"/>
</dbReference>
<dbReference type="Gene3D" id="3.30.390.100">
    <property type="match status" value="1"/>
</dbReference>
<evidence type="ECO:0000259" key="2">
    <source>
        <dbReference type="Pfam" id="PF13938"/>
    </source>
</evidence>
<sequence>MQLINDLLNSVKIDAPVRNVLIGAHWTTVSSRGCGMASTVMNPKPHGEGQVRDAGSLHLKSAGELAQYLLSENWLEASVGLAALNSLLEIPQGNITSVNAFKVVAEKGSGKHVAVFGHFPYLKDIRASARQLSVFELNPSEDEFSLERVPEVLPEAEVVAITSNAIINHTLDDILPYLNPKAFSVLVGPSTPLSPVLFEAGFDLLAGVRILDETTLIQSVAQAAIFRQVIGAELITIAK</sequence>
<feature type="domain" description="Putative heavy-metal chelation" evidence="1">
    <location>
        <begin position="99"/>
        <end position="229"/>
    </location>
</feature>
<dbReference type="EMBL" id="QUMS01000003">
    <property type="protein sequence ID" value="REG07000.1"/>
    <property type="molecule type" value="Genomic_DNA"/>
</dbReference>
<feature type="domain" description="DUF4213" evidence="2">
    <location>
        <begin position="5"/>
        <end position="88"/>
    </location>
</feature>
<evidence type="ECO:0000313" key="4">
    <source>
        <dbReference type="Proteomes" id="UP000256388"/>
    </source>
</evidence>
<evidence type="ECO:0000259" key="1">
    <source>
        <dbReference type="Pfam" id="PF04016"/>
    </source>
</evidence>